<dbReference type="Gene3D" id="3.30.559.10">
    <property type="entry name" value="Chloramphenicol acetyltransferase-like domain"/>
    <property type="match status" value="2"/>
</dbReference>
<dbReference type="InterPro" id="IPR023213">
    <property type="entry name" value="CAT-like_dom_sf"/>
</dbReference>
<keyword evidence="3" id="KW-1185">Reference proteome</keyword>
<dbReference type="EMBL" id="JALLPJ020000424">
    <property type="protein sequence ID" value="KAL3792605.1"/>
    <property type="molecule type" value="Genomic_DNA"/>
</dbReference>
<proteinExistence type="predicted"/>
<dbReference type="Pfam" id="PF02458">
    <property type="entry name" value="Transferase"/>
    <property type="match status" value="1"/>
</dbReference>
<evidence type="ECO:0000313" key="2">
    <source>
        <dbReference type="EMBL" id="KAL3792605.1"/>
    </source>
</evidence>
<dbReference type="PANTHER" id="PTHR31642:SF310">
    <property type="entry name" value="FATTY ALCOHOL:CAFFEOYL-COA ACYLTRANSFERASE"/>
    <property type="match status" value="1"/>
</dbReference>
<evidence type="ECO:0000313" key="3">
    <source>
        <dbReference type="Proteomes" id="UP001530400"/>
    </source>
</evidence>
<reference evidence="2 3" key="1">
    <citation type="submission" date="2024-10" db="EMBL/GenBank/DDBJ databases">
        <title>Updated reference genomes for cyclostephanoid diatoms.</title>
        <authorList>
            <person name="Roberts W.R."/>
            <person name="Alverson A.J."/>
        </authorList>
    </citation>
    <scope>NUCLEOTIDE SEQUENCE [LARGE SCALE GENOMIC DNA]</scope>
    <source>
        <strain evidence="2 3">AJA010-31</strain>
    </source>
</reference>
<dbReference type="AlphaFoldDB" id="A0ABD3PX93"/>
<name>A0ABD3PX93_9STRA</name>
<gene>
    <name evidence="2" type="ORF">ACHAWO_008766</name>
</gene>
<evidence type="ECO:0000256" key="1">
    <source>
        <dbReference type="ARBA" id="ARBA00022679"/>
    </source>
</evidence>
<dbReference type="PANTHER" id="PTHR31642">
    <property type="entry name" value="TRICHOTHECENE 3-O-ACETYLTRANSFERASE"/>
    <property type="match status" value="1"/>
</dbReference>
<dbReference type="InterPro" id="IPR050317">
    <property type="entry name" value="Plant_Fungal_Acyltransferase"/>
</dbReference>
<dbReference type="Proteomes" id="UP001530400">
    <property type="component" value="Unassembled WGS sequence"/>
</dbReference>
<comment type="caution">
    <text evidence="2">The sequence shown here is derived from an EMBL/GenBank/DDBJ whole genome shotgun (WGS) entry which is preliminary data.</text>
</comment>
<accession>A0ABD3PX93</accession>
<keyword evidence="1" id="KW-0808">Transferase</keyword>
<protein>
    <submittedName>
        <fullName evidence="2">Uncharacterized protein</fullName>
    </submittedName>
</protein>
<organism evidence="2 3">
    <name type="scientific">Cyclotella atomus</name>
    <dbReference type="NCBI Taxonomy" id="382360"/>
    <lineage>
        <taxon>Eukaryota</taxon>
        <taxon>Sar</taxon>
        <taxon>Stramenopiles</taxon>
        <taxon>Ochrophyta</taxon>
        <taxon>Bacillariophyta</taxon>
        <taxon>Coscinodiscophyceae</taxon>
        <taxon>Thalassiosirophycidae</taxon>
        <taxon>Stephanodiscales</taxon>
        <taxon>Stephanodiscaceae</taxon>
        <taxon>Cyclotella</taxon>
    </lineage>
</organism>
<sequence length="534" mass="59642">MGYIRIATKFTSGRAQNLRRLISTNEDLPSRLYLSTSVTKSFSVPLTLADVYLRDEHLPFAYAFREILDRNKLISSLEEVLHRYPIVGASPDFSHGTVPTLECNFGDVVPVSFSQSEMTLDEWLLNKNSGQMQHVGWRSGGGAPTLSPLFDDLASIKGNEAEAQCSESDFMCAIRITYFKGSGTAIGININHMLGDANSCFRLCQVWGRAMRGLHHPLGASNNRAYATLSGMITQEMALLLSLGKDQTLKADEPNAELSFYCEMSSFMNQFIEPNSDWLAEEEEVVEANQQYHEYARLQISRELLRAMKSYGTYHCSLPTDPISDTFVSTNDMITAMGWLIKRRISLKHDWNLSMVINLRNRGGIDAFGCIEDSSSIGTGVFGNALTSVVVKLPPSSKEGDIKMAHIWDAAVAIRKALAKRMLKVGDLQERSRTGKAANTPNQSECFSSTSWLQFPLWDIRFSDNEEGCLDSFYGRPSYPLPVGDTYSSIHVPCRDGGCTHKLLAPSRHVQDILALHKGISQQFIDWSREREQN</sequence>
<dbReference type="GO" id="GO:0016740">
    <property type="term" value="F:transferase activity"/>
    <property type="evidence" value="ECO:0007669"/>
    <property type="project" value="UniProtKB-KW"/>
</dbReference>